<comment type="function">
    <text evidence="5">A flexible structure which links the flagellar filament to the drive apparatus in the basal body.</text>
</comment>
<reference evidence="11" key="1">
    <citation type="journal article" date="2019" name="Int. J. Syst. Evol. Microbiol.">
        <title>The Global Catalogue of Microorganisms (GCM) 10K type strain sequencing project: providing services to taxonomists for standard genome sequencing and annotation.</title>
        <authorList>
            <consortium name="The Broad Institute Genomics Platform"/>
            <consortium name="The Broad Institute Genome Sequencing Center for Infectious Disease"/>
            <person name="Wu L."/>
            <person name="Ma J."/>
        </authorList>
    </citation>
    <scope>NUCLEOTIDE SEQUENCE [LARGE SCALE GENOMIC DNA]</scope>
    <source>
        <strain evidence="11">TBRC 5781</strain>
    </source>
</reference>
<sequence length="406" mass="42352">MSLYGTMRTGVSGMNAQANRLSTVGDNIANASTAGYKKSSTQFSSMILPSSEGSYNSGGVNTTVRYSINDQGAFSYTTSSTDLAIDGDGFFIVAGADGTDYLTRAGNFEVQENGTLQNSAGFTLMGYPYKANEDPTIVINGFEGLTEINVTSGGMTATPSTEGLVAGNLPAKEAIGYKKSSSLVAYDSQGNGRLLNLTYEKTNDNEWELSVDFTDSGTPPVTTNLSTTTLTFDAKGKLTAPTAPITTTAIPSTSLGGAELGALDIDLSKLSQLGAAYSITGNINGQGASAVDKVEISKDGVVSILYKNGQSVPTYRIAMANVQSPNNLRPLAGNVYSQSNDSGVVVMGYAGSVGYGNILSGALEDSNVDIAEELTTMIESQRSYTANSKVFQTGSELLDVLVNLKR</sequence>
<evidence type="ECO:0000256" key="2">
    <source>
        <dbReference type="ARBA" id="ARBA00009677"/>
    </source>
</evidence>
<evidence type="ECO:0000313" key="10">
    <source>
        <dbReference type="EMBL" id="MFC3968976.1"/>
    </source>
</evidence>
<dbReference type="InterPro" id="IPR037925">
    <property type="entry name" value="FlgE/F/G-like"/>
</dbReference>
<dbReference type="NCBIfam" id="TIGR03506">
    <property type="entry name" value="FlgEFG_subfam"/>
    <property type="match status" value="1"/>
</dbReference>
<comment type="caution">
    <text evidence="10">The sequence shown here is derived from an EMBL/GenBank/DDBJ whole genome shotgun (WGS) entry which is preliminary data.</text>
</comment>
<evidence type="ECO:0000259" key="7">
    <source>
        <dbReference type="Pfam" id="PF06429"/>
    </source>
</evidence>
<keyword evidence="11" id="KW-1185">Reference proteome</keyword>
<feature type="domain" description="Flagellar hook protein FlgE/F/G-like D1" evidence="9">
    <location>
        <begin position="84"/>
        <end position="154"/>
    </location>
</feature>
<dbReference type="InterPro" id="IPR053967">
    <property type="entry name" value="LlgE_F_G-like_D1"/>
</dbReference>
<dbReference type="PANTHER" id="PTHR30435">
    <property type="entry name" value="FLAGELLAR PROTEIN"/>
    <property type="match status" value="1"/>
</dbReference>
<protein>
    <recommendedName>
        <fullName evidence="3 5">Flagellar hook protein FlgE</fullName>
    </recommendedName>
</protein>
<evidence type="ECO:0000259" key="8">
    <source>
        <dbReference type="Pfam" id="PF07559"/>
    </source>
</evidence>
<accession>A0ABV8EBY1</accession>
<feature type="domain" description="Flagellar basal body rod protein N-terminal" evidence="6">
    <location>
        <begin position="7"/>
        <end position="37"/>
    </location>
</feature>
<proteinExistence type="inferred from homology"/>
<keyword evidence="10" id="KW-0969">Cilium</keyword>
<feature type="domain" description="Flagellar hook protein FlgE D2" evidence="8">
    <location>
        <begin position="169"/>
        <end position="280"/>
    </location>
</feature>
<dbReference type="Pfam" id="PF07559">
    <property type="entry name" value="FlgE_D2"/>
    <property type="match status" value="1"/>
</dbReference>
<dbReference type="InterPro" id="IPR011491">
    <property type="entry name" value="FlgE_D2"/>
</dbReference>
<dbReference type="Pfam" id="PF06429">
    <property type="entry name" value="Flg_bbr_C"/>
    <property type="match status" value="1"/>
</dbReference>
<dbReference type="PANTHER" id="PTHR30435:SF1">
    <property type="entry name" value="FLAGELLAR HOOK PROTEIN FLGE"/>
    <property type="match status" value="1"/>
</dbReference>
<keyword evidence="10" id="KW-0966">Cell projection</keyword>
<evidence type="ECO:0000256" key="1">
    <source>
        <dbReference type="ARBA" id="ARBA00004117"/>
    </source>
</evidence>
<dbReference type="Proteomes" id="UP001595697">
    <property type="component" value="Unassembled WGS sequence"/>
</dbReference>
<evidence type="ECO:0000256" key="5">
    <source>
        <dbReference type="RuleBase" id="RU362116"/>
    </source>
</evidence>
<dbReference type="InterPro" id="IPR001444">
    <property type="entry name" value="Flag_bb_rod_N"/>
</dbReference>
<feature type="domain" description="Flagellar basal-body/hook protein C-terminal" evidence="7">
    <location>
        <begin position="360"/>
        <end position="404"/>
    </location>
</feature>
<dbReference type="PROSITE" id="PS00588">
    <property type="entry name" value="FLAGELLA_BB_ROD"/>
    <property type="match status" value="1"/>
</dbReference>
<evidence type="ECO:0000313" key="11">
    <source>
        <dbReference type="Proteomes" id="UP001595697"/>
    </source>
</evidence>
<dbReference type="Pfam" id="PF00460">
    <property type="entry name" value="Flg_bb_rod"/>
    <property type="match status" value="1"/>
</dbReference>
<dbReference type="InterPro" id="IPR020013">
    <property type="entry name" value="Flagellar_FlgE/F/G"/>
</dbReference>
<dbReference type="RefSeq" id="WP_247259246.1">
    <property type="nucleotide sequence ID" value="NZ_JALJQZ010000001.1"/>
</dbReference>
<dbReference type="InterPro" id="IPR010930">
    <property type="entry name" value="Flg_bb/hook_C_dom"/>
</dbReference>
<dbReference type="SUPFAM" id="SSF117143">
    <property type="entry name" value="Flagellar hook protein flgE"/>
    <property type="match status" value="1"/>
</dbReference>
<dbReference type="InterPro" id="IPR019776">
    <property type="entry name" value="Flagellar_basal_body_rod_CS"/>
</dbReference>
<gene>
    <name evidence="10" type="ORF">ACFOVS_12700</name>
</gene>
<keyword evidence="10" id="KW-0282">Flagellum</keyword>
<evidence type="ECO:0000259" key="9">
    <source>
        <dbReference type="Pfam" id="PF22692"/>
    </source>
</evidence>
<dbReference type="Pfam" id="PF22692">
    <property type="entry name" value="LlgE_F_G_D1"/>
    <property type="match status" value="1"/>
</dbReference>
<evidence type="ECO:0000259" key="6">
    <source>
        <dbReference type="Pfam" id="PF00460"/>
    </source>
</evidence>
<evidence type="ECO:0000256" key="3">
    <source>
        <dbReference type="ARBA" id="ARBA00019015"/>
    </source>
</evidence>
<comment type="subcellular location">
    <subcellularLocation>
        <location evidence="1 5">Bacterial flagellum basal body</location>
    </subcellularLocation>
</comment>
<dbReference type="Gene3D" id="2.60.98.20">
    <property type="entry name" value="Flagellar hook protein FlgE"/>
    <property type="match status" value="1"/>
</dbReference>
<dbReference type="InterPro" id="IPR037058">
    <property type="entry name" value="Falgellar_hook_FlgE_sf"/>
</dbReference>
<keyword evidence="4 5" id="KW-0975">Bacterial flagellum</keyword>
<evidence type="ECO:0000256" key="4">
    <source>
        <dbReference type="ARBA" id="ARBA00023143"/>
    </source>
</evidence>
<name>A0ABV8EBY1_9HYPH</name>
<comment type="similarity">
    <text evidence="2 5">Belongs to the flagella basal body rod proteins family.</text>
</comment>
<organism evidence="10 11">
    <name type="scientific">Rhizobium lemnae</name>
    <dbReference type="NCBI Taxonomy" id="1214924"/>
    <lineage>
        <taxon>Bacteria</taxon>
        <taxon>Pseudomonadati</taxon>
        <taxon>Pseudomonadota</taxon>
        <taxon>Alphaproteobacteria</taxon>
        <taxon>Hyphomicrobiales</taxon>
        <taxon>Rhizobiaceae</taxon>
        <taxon>Rhizobium/Agrobacterium group</taxon>
        <taxon>Rhizobium</taxon>
    </lineage>
</organism>
<dbReference type="EMBL" id="JBHSBD010000052">
    <property type="protein sequence ID" value="MFC3968976.1"/>
    <property type="molecule type" value="Genomic_DNA"/>
</dbReference>